<name>A0A7U2EYP1_PHANO</name>
<reference evidence="2" key="1">
    <citation type="journal article" date="2021" name="BMC Genomics">
        <title>Chromosome-level genome assembly and manually-curated proteome of model necrotroph Parastagonospora nodorum Sn15 reveals a genome-wide trove of candidate effector homologs, and redundancy of virulence-related functions within an accessory chromosome.</title>
        <authorList>
            <person name="Bertazzoni S."/>
            <person name="Jones D.A.B."/>
            <person name="Phan H.T."/>
            <person name="Tan K.-C."/>
            <person name="Hane J.K."/>
        </authorList>
    </citation>
    <scope>NUCLEOTIDE SEQUENCE [LARGE SCALE GENOMIC DNA]</scope>
    <source>
        <strain evidence="2">SN15 / ATCC MYA-4574 / FGSC 10173)</strain>
    </source>
</reference>
<gene>
    <name evidence="1" type="ORF">JI435_407480</name>
</gene>
<sequence length="98" mass="10879">MARRTAALVATWQRRHLGVIWLEDIVPLFLLLANCFWKLLEVVLHTLLVRCHSSFSAMLPFRAEPIAVASVLRSQGNLSQGSGTFCSEVAYGHTLADV</sequence>
<keyword evidence="2" id="KW-1185">Reference proteome</keyword>
<proteinExistence type="predicted"/>
<protein>
    <submittedName>
        <fullName evidence="1">Uncharacterized protein</fullName>
    </submittedName>
</protein>
<dbReference type="Proteomes" id="UP000663193">
    <property type="component" value="Chromosome 5"/>
</dbReference>
<organism evidence="1 2">
    <name type="scientific">Phaeosphaeria nodorum (strain SN15 / ATCC MYA-4574 / FGSC 10173)</name>
    <name type="common">Glume blotch fungus</name>
    <name type="synonym">Parastagonospora nodorum</name>
    <dbReference type="NCBI Taxonomy" id="321614"/>
    <lineage>
        <taxon>Eukaryota</taxon>
        <taxon>Fungi</taxon>
        <taxon>Dikarya</taxon>
        <taxon>Ascomycota</taxon>
        <taxon>Pezizomycotina</taxon>
        <taxon>Dothideomycetes</taxon>
        <taxon>Pleosporomycetidae</taxon>
        <taxon>Pleosporales</taxon>
        <taxon>Pleosporineae</taxon>
        <taxon>Phaeosphaeriaceae</taxon>
        <taxon>Parastagonospora</taxon>
    </lineage>
</organism>
<dbReference type="EMBL" id="CP069027">
    <property type="protein sequence ID" value="QRC95528.1"/>
    <property type="molecule type" value="Genomic_DNA"/>
</dbReference>
<evidence type="ECO:0000313" key="2">
    <source>
        <dbReference type="Proteomes" id="UP000663193"/>
    </source>
</evidence>
<evidence type="ECO:0000313" key="1">
    <source>
        <dbReference type="EMBL" id="QRC95528.1"/>
    </source>
</evidence>
<dbReference type="AlphaFoldDB" id="A0A7U2EYP1"/>
<accession>A0A7U2EYP1</accession>
<dbReference type="VEuPathDB" id="FungiDB:JI435_407480"/>